<organism evidence="1 2">
    <name type="scientific">Pseudocercospora musae</name>
    <dbReference type="NCBI Taxonomy" id="113226"/>
    <lineage>
        <taxon>Eukaryota</taxon>
        <taxon>Fungi</taxon>
        <taxon>Dikarya</taxon>
        <taxon>Ascomycota</taxon>
        <taxon>Pezizomycotina</taxon>
        <taxon>Dothideomycetes</taxon>
        <taxon>Dothideomycetidae</taxon>
        <taxon>Mycosphaerellales</taxon>
        <taxon>Mycosphaerellaceae</taxon>
        <taxon>Pseudocercospora</taxon>
    </lineage>
</organism>
<protein>
    <submittedName>
        <fullName evidence="1">Uncharacterized protein</fullName>
    </submittedName>
</protein>
<reference evidence="1 2" key="1">
    <citation type="submission" date="2015-07" db="EMBL/GenBank/DDBJ databases">
        <title>Comparative genomics of the Sigatoka disease complex on banana suggests a link between parallel evolutionary changes in Pseudocercospora fijiensis and Pseudocercospora eumusae and increased virulence on the banana host.</title>
        <authorList>
            <person name="Chang T.-C."/>
            <person name="Salvucci A."/>
            <person name="Crous P.W."/>
            <person name="Stergiopoulos I."/>
        </authorList>
    </citation>
    <scope>NUCLEOTIDE SEQUENCE [LARGE SCALE GENOMIC DNA]</scope>
    <source>
        <strain evidence="1 2">CBS 116634</strain>
    </source>
</reference>
<keyword evidence="2" id="KW-1185">Reference proteome</keyword>
<dbReference type="Proteomes" id="UP000073492">
    <property type="component" value="Unassembled WGS sequence"/>
</dbReference>
<dbReference type="AlphaFoldDB" id="A0A139ID03"/>
<evidence type="ECO:0000313" key="2">
    <source>
        <dbReference type="Proteomes" id="UP000073492"/>
    </source>
</evidence>
<comment type="caution">
    <text evidence="1">The sequence shown here is derived from an EMBL/GenBank/DDBJ whole genome shotgun (WGS) entry which is preliminary data.</text>
</comment>
<gene>
    <name evidence="1" type="ORF">AC579_4210</name>
</gene>
<accession>A0A139ID03</accession>
<evidence type="ECO:0000313" key="1">
    <source>
        <dbReference type="EMBL" id="KXT12647.1"/>
    </source>
</evidence>
<proteinExistence type="predicted"/>
<name>A0A139ID03_9PEZI</name>
<dbReference type="EMBL" id="LFZO01000145">
    <property type="protein sequence ID" value="KXT12647.1"/>
    <property type="molecule type" value="Genomic_DNA"/>
</dbReference>
<sequence>MGRNVDSNFSGTQHMSMWLPRDERRHVRGIVNRSRQRLLRGPVHEAAPGPKWQSRIPVPAHIAALQHDGLPTAIHLTRIMAGYTWLAKVNATDPKPVGHVSGL</sequence>